<sequence>MKRSSVHTALCQTESSLIIELLNKYNSLTKVVRTLAWVSRYIYNLRNKNSRLAKNTLTYIELQSALYLVVKHTQSIDFSEDILNLKRKGNVRSSSKLSCLRQFLDKDGILRVGGRLEQASITYAAKHPIILSPGSRLAELIIHQAHIYTLHGGLRLTLSFIREKYWLLSGISSVKKQLRLCVKCRRYSQESYQQLMADLPKPRITPSRPFTNVGIDFTGHVEIKSNKGRGIKTTKGYIASINKHFWKRWSTEYLQQLQVRTKWRAAKANLRVDDLALIKEDNMPPGKWAMARVEELHPGQDGYVRVVTLKTANNIIKRPVNKLIPLPVQEMDTTSGPTPSDSRQGTQTRRNQSKFSMKSLFTSALILLMMTLSPSI</sequence>
<evidence type="ECO:0000313" key="4">
    <source>
        <dbReference type="EMBL" id="KAH9636830.1"/>
    </source>
</evidence>
<dbReference type="EMBL" id="JACEFF010000474">
    <property type="protein sequence ID" value="KAH9636830.1"/>
    <property type="molecule type" value="Genomic_DNA"/>
</dbReference>
<dbReference type="PANTHER" id="PTHR47331:SF1">
    <property type="entry name" value="GAG-LIKE PROTEIN"/>
    <property type="match status" value="1"/>
</dbReference>
<dbReference type="PANTHER" id="PTHR47331">
    <property type="entry name" value="PHD-TYPE DOMAIN-CONTAINING PROTEIN"/>
    <property type="match status" value="1"/>
</dbReference>
<dbReference type="Pfam" id="PF17921">
    <property type="entry name" value="Integrase_H2C2"/>
    <property type="match status" value="1"/>
</dbReference>
<feature type="domain" description="Integrase zinc-binding" evidence="2">
    <location>
        <begin position="136"/>
        <end position="188"/>
    </location>
</feature>
<reference evidence="4" key="1">
    <citation type="journal article" date="2021" name="G3 (Bethesda)">
        <title>Genome and transcriptome analysis of the beet armyworm Spodoptera exigua reveals targets for pest control. .</title>
        <authorList>
            <person name="Simon S."/>
            <person name="Breeschoten T."/>
            <person name="Jansen H.J."/>
            <person name="Dirks R.P."/>
            <person name="Schranz M.E."/>
            <person name="Ros V.I.D."/>
        </authorList>
    </citation>
    <scope>NUCLEOTIDE SEQUENCE</scope>
    <source>
        <strain evidence="4">TB_SE_WUR_2020</strain>
    </source>
</reference>
<dbReference type="Proteomes" id="UP000814243">
    <property type="component" value="Unassembled WGS sequence"/>
</dbReference>
<protein>
    <recommendedName>
        <fullName evidence="6">DUF5641 domain-containing protein</fullName>
    </recommendedName>
</protein>
<dbReference type="AlphaFoldDB" id="A0A922SGH5"/>
<dbReference type="InterPro" id="IPR040676">
    <property type="entry name" value="DUF5641"/>
</dbReference>
<dbReference type="InterPro" id="IPR041588">
    <property type="entry name" value="Integrase_H2C2"/>
</dbReference>
<gene>
    <name evidence="4" type="ORF">HF086_017073</name>
</gene>
<evidence type="ECO:0000259" key="3">
    <source>
        <dbReference type="Pfam" id="PF18701"/>
    </source>
</evidence>
<evidence type="ECO:0008006" key="6">
    <source>
        <dbReference type="Google" id="ProtNLM"/>
    </source>
</evidence>
<proteinExistence type="predicted"/>
<feature type="region of interest" description="Disordered" evidence="1">
    <location>
        <begin position="327"/>
        <end position="354"/>
    </location>
</feature>
<feature type="compositionally biased region" description="Polar residues" evidence="1">
    <location>
        <begin position="331"/>
        <end position="354"/>
    </location>
</feature>
<organism evidence="4 5">
    <name type="scientific">Spodoptera exigua</name>
    <name type="common">Beet armyworm</name>
    <name type="synonym">Noctua fulgens</name>
    <dbReference type="NCBI Taxonomy" id="7107"/>
    <lineage>
        <taxon>Eukaryota</taxon>
        <taxon>Metazoa</taxon>
        <taxon>Ecdysozoa</taxon>
        <taxon>Arthropoda</taxon>
        <taxon>Hexapoda</taxon>
        <taxon>Insecta</taxon>
        <taxon>Pterygota</taxon>
        <taxon>Neoptera</taxon>
        <taxon>Endopterygota</taxon>
        <taxon>Lepidoptera</taxon>
        <taxon>Glossata</taxon>
        <taxon>Ditrysia</taxon>
        <taxon>Noctuoidea</taxon>
        <taxon>Noctuidae</taxon>
        <taxon>Amphipyrinae</taxon>
        <taxon>Spodoptera</taxon>
    </lineage>
</organism>
<comment type="caution">
    <text evidence="4">The sequence shown here is derived from an EMBL/GenBank/DDBJ whole genome shotgun (WGS) entry which is preliminary data.</text>
</comment>
<evidence type="ECO:0000313" key="5">
    <source>
        <dbReference type="Proteomes" id="UP000814243"/>
    </source>
</evidence>
<evidence type="ECO:0000256" key="1">
    <source>
        <dbReference type="SAM" id="MobiDB-lite"/>
    </source>
</evidence>
<name>A0A922SGH5_SPOEX</name>
<accession>A0A922SGH5</accession>
<dbReference type="Pfam" id="PF18701">
    <property type="entry name" value="DUF5641"/>
    <property type="match status" value="1"/>
</dbReference>
<feature type="domain" description="DUF5641" evidence="3">
    <location>
        <begin position="238"/>
        <end position="326"/>
    </location>
</feature>
<evidence type="ECO:0000259" key="2">
    <source>
        <dbReference type="Pfam" id="PF17921"/>
    </source>
</evidence>